<keyword evidence="2 5" id="KW-0812">Transmembrane</keyword>
<evidence type="ECO:0000256" key="5">
    <source>
        <dbReference type="SAM" id="Phobius"/>
    </source>
</evidence>
<evidence type="ECO:0000313" key="7">
    <source>
        <dbReference type="Proteomes" id="UP000245609"/>
    </source>
</evidence>
<keyword evidence="3 5" id="KW-1133">Transmembrane helix</keyword>
<dbReference type="Proteomes" id="UP000245609">
    <property type="component" value="Unassembled WGS sequence"/>
</dbReference>
<dbReference type="PANTHER" id="PTHR36460">
    <property type="entry name" value="UPF0132 DOMAIN PROTEIN (AFU_ORTHOLOGUE AFUA_3G10255)"/>
    <property type="match status" value="1"/>
</dbReference>
<comment type="subcellular location">
    <subcellularLocation>
        <location evidence="1">Membrane</location>
        <topology evidence="1">Multi-pass membrane protein</topology>
    </subcellularLocation>
</comment>
<evidence type="ECO:0000256" key="3">
    <source>
        <dbReference type="ARBA" id="ARBA00022989"/>
    </source>
</evidence>
<reference evidence="6 7" key="1">
    <citation type="journal article" date="2018" name="MBio">
        <title>Comparative Genomics Reveals the Core Gene Toolbox for the Fungus-Insect Symbiosis.</title>
        <authorList>
            <person name="Wang Y."/>
            <person name="Stata M."/>
            <person name="Wang W."/>
            <person name="Stajich J.E."/>
            <person name="White M.M."/>
            <person name="Moncalvo J.M."/>
        </authorList>
    </citation>
    <scope>NUCLEOTIDE SEQUENCE [LARGE SCALE GENOMIC DNA]</scope>
    <source>
        <strain evidence="6 7">SC-DP-2</strain>
    </source>
</reference>
<proteinExistence type="predicted"/>
<organism evidence="6 7">
    <name type="scientific">Smittium megazygosporum</name>
    <dbReference type="NCBI Taxonomy" id="133381"/>
    <lineage>
        <taxon>Eukaryota</taxon>
        <taxon>Fungi</taxon>
        <taxon>Fungi incertae sedis</taxon>
        <taxon>Zoopagomycota</taxon>
        <taxon>Kickxellomycotina</taxon>
        <taxon>Harpellomycetes</taxon>
        <taxon>Harpellales</taxon>
        <taxon>Legeriomycetaceae</taxon>
        <taxon>Smittium</taxon>
    </lineage>
</organism>
<feature type="transmembrane region" description="Helical" evidence="5">
    <location>
        <begin position="78"/>
        <end position="105"/>
    </location>
</feature>
<dbReference type="PANTHER" id="PTHR36460:SF1">
    <property type="entry name" value="UPF0132 DOMAIN PROTEIN (AFU_ORTHOLOGUE AFUA_3G10255)"/>
    <property type="match status" value="1"/>
</dbReference>
<dbReference type="GO" id="GO:0016020">
    <property type="term" value="C:membrane"/>
    <property type="evidence" value="ECO:0007669"/>
    <property type="project" value="UniProtKB-SubCell"/>
</dbReference>
<dbReference type="EMBL" id="MBFS01000053">
    <property type="protein sequence ID" value="PVV04990.1"/>
    <property type="molecule type" value="Genomic_DNA"/>
</dbReference>
<protein>
    <submittedName>
        <fullName evidence="6">Uncharacterized protein</fullName>
    </submittedName>
</protein>
<dbReference type="InterPro" id="IPR019109">
    <property type="entry name" value="MamF_MmsF"/>
</dbReference>
<keyword evidence="7" id="KW-1185">Reference proteome</keyword>
<sequence>MSANQNYVPVGDGNFGVEETEQVNTSPPTTAFNLPENVLAPLAYLFGFPSAVLLLVVEKNSEYVRFHAWQSAIMNLMLFAIYILVTFLSFLSGIVSIAVFFLYVYTIYRAFKDAPSQTLFKLPIIGQIAENQVYGTNSLPF</sequence>
<feature type="transmembrane region" description="Helical" evidence="5">
    <location>
        <begin position="38"/>
        <end position="57"/>
    </location>
</feature>
<dbReference type="Pfam" id="PF09685">
    <property type="entry name" value="MamF_MmsF"/>
    <property type="match status" value="1"/>
</dbReference>
<keyword evidence="4 5" id="KW-0472">Membrane</keyword>
<dbReference type="OrthoDB" id="5546837at2759"/>
<evidence type="ECO:0000256" key="2">
    <source>
        <dbReference type="ARBA" id="ARBA00022692"/>
    </source>
</evidence>
<name>A0A2T9ZKB3_9FUNG</name>
<dbReference type="AlphaFoldDB" id="A0A2T9ZKB3"/>
<evidence type="ECO:0000313" key="6">
    <source>
        <dbReference type="EMBL" id="PVV04990.1"/>
    </source>
</evidence>
<accession>A0A2T9ZKB3</accession>
<gene>
    <name evidence="6" type="ORF">BB560_000491</name>
</gene>
<evidence type="ECO:0000256" key="4">
    <source>
        <dbReference type="ARBA" id="ARBA00023136"/>
    </source>
</evidence>
<comment type="caution">
    <text evidence="6">The sequence shown here is derived from an EMBL/GenBank/DDBJ whole genome shotgun (WGS) entry which is preliminary data.</text>
</comment>
<evidence type="ECO:0000256" key="1">
    <source>
        <dbReference type="ARBA" id="ARBA00004141"/>
    </source>
</evidence>